<dbReference type="Gene3D" id="3.90.400.10">
    <property type="entry name" value="Oligo-1,6-glucosidase, Domain 2"/>
    <property type="match status" value="1"/>
</dbReference>
<dbReference type="GO" id="GO:0033934">
    <property type="term" value="F:glucan 1,4-alpha-maltotriohydrolase activity"/>
    <property type="evidence" value="ECO:0007669"/>
    <property type="project" value="TreeGrafter"/>
</dbReference>
<organism evidence="6 7">
    <name type="scientific">Exophiala bonariae</name>
    <dbReference type="NCBI Taxonomy" id="1690606"/>
    <lineage>
        <taxon>Eukaryota</taxon>
        <taxon>Fungi</taxon>
        <taxon>Dikarya</taxon>
        <taxon>Ascomycota</taxon>
        <taxon>Pezizomycotina</taxon>
        <taxon>Eurotiomycetes</taxon>
        <taxon>Chaetothyriomycetidae</taxon>
        <taxon>Chaetothyriales</taxon>
        <taxon>Herpotrichiellaceae</taxon>
        <taxon>Exophiala</taxon>
    </lineage>
</organism>
<dbReference type="Gene3D" id="2.60.40.1180">
    <property type="entry name" value="Golgi alpha-mannosidase II"/>
    <property type="match status" value="1"/>
</dbReference>
<reference evidence="6 7" key="1">
    <citation type="submission" date="2023-08" db="EMBL/GenBank/DDBJ databases">
        <title>Black Yeasts Isolated from many extreme environments.</title>
        <authorList>
            <person name="Coleine C."/>
            <person name="Stajich J.E."/>
            <person name="Selbmann L."/>
        </authorList>
    </citation>
    <scope>NUCLEOTIDE SEQUENCE [LARGE SCALE GENOMIC DNA]</scope>
    <source>
        <strain evidence="6 7">CCFEE 5792</strain>
    </source>
</reference>
<dbReference type="FunFam" id="3.90.400.10:FF:000002">
    <property type="entry name" value="Sucrose isomerase"/>
    <property type="match status" value="1"/>
</dbReference>
<evidence type="ECO:0000259" key="5">
    <source>
        <dbReference type="SMART" id="SM00642"/>
    </source>
</evidence>
<sequence length="583" mass="66685">MSTTKWWKSAVGYQIWPASFKDSNGDGFGDIPGIISKLDYVKSLGVDFIWLSPTYDSPQHDWGYDISNYEDIWPKYGTLKDMDALIGGCHSRGMKLLLDLVLNHTSDEHAWFEESKQSRDNEKADWYIWRDPKFVGGVRRAPNNWKSNFGGSAWTYVPERDQYYFHLCLSEQPDLNWENPATREAIYESAIRFWLRRGIDGFRDDVVNHYSKDQSFPDAPVTAPNDEFQLMLPESFLNGPHMHEWLQEQRRKALAPFGDDIVVIGELPLTPTDEVLRYTSSHNRELDMVFDFEWMQSGIDHSKGMDEWSAPKLSEVKAGFAKAQGFLNDKALDAWTTSFMENHDCPRTVSKYGDDTTPKSWAASAKMLSMLLCTLSGTLFVYQGQEIGMTSLPADFAVEDMRDKPIITRLRADLAKRPNDPEYRSCLMRGFSYVGRDHNRTPVQWDATSPGAGFTSAAEPWMKVNESYRSINVQSQLGVSGSVLEFWKRMIQLRKHVDWKDLLIFGHFQLLDPASEETFTFVKSFEKRSVLVALNFSGDVQRVFVPDGLDLSASEVLVSNYEDAPVGDLQTLRAWEGRVYIIS</sequence>
<dbReference type="PANTHER" id="PTHR10357">
    <property type="entry name" value="ALPHA-AMYLASE FAMILY MEMBER"/>
    <property type="match status" value="1"/>
</dbReference>
<dbReference type="Gene3D" id="3.20.20.80">
    <property type="entry name" value="Glycosidases"/>
    <property type="match status" value="1"/>
</dbReference>
<gene>
    <name evidence="6" type="ORF">LTR84_008925</name>
</gene>
<dbReference type="Pfam" id="PF00128">
    <property type="entry name" value="Alpha-amylase"/>
    <property type="match status" value="1"/>
</dbReference>
<dbReference type="EMBL" id="JAVRRD010000034">
    <property type="protein sequence ID" value="KAK5045832.1"/>
    <property type="molecule type" value="Genomic_DNA"/>
</dbReference>
<comment type="similarity">
    <text evidence="1">Belongs to the glycosyl hydrolase 13 family.</text>
</comment>
<name>A0AAV9MVY9_9EURO</name>
<evidence type="ECO:0000313" key="7">
    <source>
        <dbReference type="Proteomes" id="UP001358417"/>
    </source>
</evidence>
<dbReference type="GO" id="GO:0004556">
    <property type="term" value="F:alpha-amylase activity"/>
    <property type="evidence" value="ECO:0007669"/>
    <property type="project" value="TreeGrafter"/>
</dbReference>
<dbReference type="InterPro" id="IPR006047">
    <property type="entry name" value="GH13_cat_dom"/>
</dbReference>
<evidence type="ECO:0000256" key="4">
    <source>
        <dbReference type="ARBA" id="ARBA00026248"/>
    </source>
</evidence>
<evidence type="ECO:0000256" key="3">
    <source>
        <dbReference type="ARBA" id="ARBA00023295"/>
    </source>
</evidence>
<dbReference type="InterPro" id="IPR045857">
    <property type="entry name" value="O16G_dom_2"/>
</dbReference>
<dbReference type="SMART" id="SM00642">
    <property type="entry name" value="Aamy"/>
    <property type="match status" value="1"/>
</dbReference>
<dbReference type="SUPFAM" id="SSF51445">
    <property type="entry name" value="(Trans)glycosidases"/>
    <property type="match status" value="1"/>
</dbReference>
<accession>A0AAV9MVY9</accession>
<dbReference type="InterPro" id="IPR013780">
    <property type="entry name" value="Glyco_hydro_b"/>
</dbReference>
<evidence type="ECO:0000313" key="6">
    <source>
        <dbReference type="EMBL" id="KAK5045832.1"/>
    </source>
</evidence>
<dbReference type="PANTHER" id="PTHR10357:SF179">
    <property type="entry name" value="NEUTRAL AND BASIC AMINO ACID TRANSPORT PROTEIN RBAT"/>
    <property type="match status" value="1"/>
</dbReference>
<comment type="caution">
    <text evidence="6">The sequence shown here is derived from an EMBL/GenBank/DDBJ whole genome shotgun (WGS) entry which is preliminary data.</text>
</comment>
<dbReference type="InterPro" id="IPR017853">
    <property type="entry name" value="GH"/>
</dbReference>
<dbReference type="FunFam" id="3.20.20.80:FF:000064">
    <property type="entry name" value="Oligo-1,6-glucosidase"/>
    <property type="match status" value="2"/>
</dbReference>
<dbReference type="CDD" id="cd11333">
    <property type="entry name" value="AmyAc_SI_OligoGlu_DGase"/>
    <property type="match status" value="1"/>
</dbReference>
<keyword evidence="2" id="KW-0378">Hydrolase</keyword>
<dbReference type="Proteomes" id="UP001358417">
    <property type="component" value="Unassembled WGS sequence"/>
</dbReference>
<proteinExistence type="inferred from homology"/>
<keyword evidence="3" id="KW-0326">Glycosidase</keyword>
<dbReference type="GO" id="GO:0005987">
    <property type="term" value="P:sucrose catabolic process"/>
    <property type="evidence" value="ECO:0007669"/>
    <property type="project" value="TreeGrafter"/>
</dbReference>
<keyword evidence="4" id="KW-0462">Maltose metabolism</keyword>
<dbReference type="FunFam" id="2.60.40.1180:FF:000007">
    <property type="entry name" value="Sucrose isomerase"/>
    <property type="match status" value="1"/>
</dbReference>
<dbReference type="GO" id="GO:0000025">
    <property type="term" value="P:maltose catabolic process"/>
    <property type="evidence" value="ECO:0007669"/>
    <property type="project" value="TreeGrafter"/>
</dbReference>
<dbReference type="SUPFAM" id="SSF51011">
    <property type="entry name" value="Glycosyl hydrolase domain"/>
    <property type="match status" value="1"/>
</dbReference>
<evidence type="ECO:0000256" key="2">
    <source>
        <dbReference type="ARBA" id="ARBA00022801"/>
    </source>
</evidence>
<dbReference type="AlphaFoldDB" id="A0AAV9MVY9"/>
<dbReference type="RefSeq" id="XP_064701443.1">
    <property type="nucleotide sequence ID" value="XM_064852468.1"/>
</dbReference>
<evidence type="ECO:0000256" key="1">
    <source>
        <dbReference type="ARBA" id="ARBA00008061"/>
    </source>
</evidence>
<keyword evidence="7" id="KW-1185">Reference proteome</keyword>
<feature type="domain" description="Glycosyl hydrolase family 13 catalytic" evidence="5">
    <location>
        <begin position="14"/>
        <end position="413"/>
    </location>
</feature>
<dbReference type="GeneID" id="89977087"/>
<dbReference type="GO" id="GO:0004574">
    <property type="term" value="F:oligo-1,6-glucosidase activity"/>
    <property type="evidence" value="ECO:0007669"/>
    <property type="project" value="TreeGrafter"/>
</dbReference>
<protein>
    <recommendedName>
        <fullName evidence="5">Glycosyl hydrolase family 13 catalytic domain-containing protein</fullName>
    </recommendedName>
</protein>
<dbReference type="GO" id="GO:0004575">
    <property type="term" value="F:sucrose alpha-glucosidase activity"/>
    <property type="evidence" value="ECO:0007669"/>
    <property type="project" value="TreeGrafter"/>
</dbReference>